<evidence type="ECO:0000313" key="3">
    <source>
        <dbReference type="Proteomes" id="UP000248889"/>
    </source>
</evidence>
<organism evidence="2 3">
    <name type="scientific">Streptacidiphilus pinicola</name>
    <dbReference type="NCBI Taxonomy" id="2219663"/>
    <lineage>
        <taxon>Bacteria</taxon>
        <taxon>Bacillati</taxon>
        <taxon>Actinomycetota</taxon>
        <taxon>Actinomycetes</taxon>
        <taxon>Kitasatosporales</taxon>
        <taxon>Streptomycetaceae</taxon>
        <taxon>Streptacidiphilus</taxon>
    </lineage>
</organism>
<feature type="domain" description="DSBA-like thioredoxin" evidence="1">
    <location>
        <begin position="3"/>
        <end position="204"/>
    </location>
</feature>
<evidence type="ECO:0000313" key="2">
    <source>
        <dbReference type="EMBL" id="RAG83149.1"/>
    </source>
</evidence>
<name>A0A2X0K6G8_9ACTN</name>
<dbReference type="EMBL" id="QKYN01000094">
    <property type="protein sequence ID" value="RAG83149.1"/>
    <property type="molecule type" value="Genomic_DNA"/>
</dbReference>
<dbReference type="InterPro" id="IPR036249">
    <property type="entry name" value="Thioredoxin-like_sf"/>
</dbReference>
<dbReference type="GO" id="GO:0016491">
    <property type="term" value="F:oxidoreductase activity"/>
    <property type="evidence" value="ECO:0007669"/>
    <property type="project" value="InterPro"/>
</dbReference>
<protein>
    <submittedName>
        <fullName evidence="2">DsbA family oxidoreductase</fullName>
    </submittedName>
</protein>
<dbReference type="OrthoDB" id="9799122at2"/>
<dbReference type="CDD" id="cd03024">
    <property type="entry name" value="DsbA_FrnE"/>
    <property type="match status" value="1"/>
</dbReference>
<evidence type="ECO:0000259" key="1">
    <source>
        <dbReference type="Pfam" id="PF01323"/>
    </source>
</evidence>
<proteinExistence type="predicted"/>
<dbReference type="RefSeq" id="WP_111504096.1">
    <property type="nucleotide sequence ID" value="NZ_QKYN01000094.1"/>
</dbReference>
<keyword evidence="3" id="KW-1185">Reference proteome</keyword>
<sequence length="216" mass="23628">MRVEIWGDINCPWCYIGKARFEKALAGFPHRDEVEVVHRSFELDPEASTEPRPVLPAIAAKYGITVDQARQAEERIASHAHGEGLPYRGAERDVANSFDMHRLLHLAEEQGRQTELLDLLYRENFDGETSPFAPGRLLALAVEAGLDEQRAAAVLADPTAYAEAVREDEATAAELGATGVPFYVFDRRLGVSGAQPPAAFASALEQAWNSRATAQG</sequence>
<dbReference type="PANTHER" id="PTHR13887:SF41">
    <property type="entry name" value="THIOREDOXIN SUPERFAMILY PROTEIN"/>
    <property type="match status" value="1"/>
</dbReference>
<gene>
    <name evidence="2" type="ORF">DN069_23900</name>
</gene>
<dbReference type="Gene3D" id="3.40.30.10">
    <property type="entry name" value="Glutaredoxin"/>
    <property type="match status" value="1"/>
</dbReference>
<comment type="caution">
    <text evidence="2">The sequence shown here is derived from an EMBL/GenBank/DDBJ whole genome shotgun (WGS) entry which is preliminary data.</text>
</comment>
<dbReference type="AlphaFoldDB" id="A0A2X0K6G8"/>
<accession>A0A2X0K6G8</accession>
<dbReference type="Proteomes" id="UP000248889">
    <property type="component" value="Unassembled WGS sequence"/>
</dbReference>
<dbReference type="InterPro" id="IPR001853">
    <property type="entry name" value="DSBA-like_thioredoxin_dom"/>
</dbReference>
<reference evidence="2 3" key="1">
    <citation type="submission" date="2018-06" db="EMBL/GenBank/DDBJ databases">
        <title>Streptacidiphilus pinicola sp. nov., isolated from pine grove soil.</title>
        <authorList>
            <person name="Roh S.G."/>
            <person name="Park S."/>
            <person name="Kim M.-K."/>
            <person name="Yun B.-R."/>
            <person name="Park J."/>
            <person name="Kim M.J."/>
            <person name="Kim Y.S."/>
            <person name="Kim S.B."/>
        </authorList>
    </citation>
    <scope>NUCLEOTIDE SEQUENCE [LARGE SCALE GENOMIC DNA]</scope>
    <source>
        <strain evidence="2 3">MMS16-CNU450</strain>
    </source>
</reference>
<dbReference type="Pfam" id="PF01323">
    <property type="entry name" value="DSBA"/>
    <property type="match status" value="1"/>
</dbReference>
<dbReference type="SUPFAM" id="SSF52833">
    <property type="entry name" value="Thioredoxin-like"/>
    <property type="match status" value="1"/>
</dbReference>
<dbReference type="PANTHER" id="PTHR13887">
    <property type="entry name" value="GLUTATHIONE S-TRANSFERASE KAPPA"/>
    <property type="match status" value="1"/>
</dbReference>